<dbReference type="RefSeq" id="WP_143878083.1">
    <property type="nucleotide sequence ID" value="NZ_BAABLZ010000002.1"/>
</dbReference>
<accession>A0A516V209</accession>
<dbReference type="PIRSF" id="PIRSF004548">
    <property type="entry name" value="CreD"/>
    <property type="match status" value="1"/>
</dbReference>
<dbReference type="GO" id="GO:0005886">
    <property type="term" value="C:plasma membrane"/>
    <property type="evidence" value="ECO:0007669"/>
    <property type="project" value="TreeGrafter"/>
</dbReference>
<dbReference type="OrthoDB" id="9791851at2"/>
<evidence type="ECO:0000256" key="1">
    <source>
        <dbReference type="SAM" id="Phobius"/>
    </source>
</evidence>
<dbReference type="EMBL" id="CP041742">
    <property type="protein sequence ID" value="QDQ72567.1"/>
    <property type="molecule type" value="Genomic_DNA"/>
</dbReference>
<dbReference type="AlphaFoldDB" id="A0A516V209"/>
<protein>
    <submittedName>
        <fullName evidence="2">Cell envelope integrity protein CreD</fullName>
    </submittedName>
</protein>
<feature type="transmembrane region" description="Helical" evidence="1">
    <location>
        <begin position="325"/>
        <end position="344"/>
    </location>
</feature>
<dbReference type="NCBIfam" id="NF008712">
    <property type="entry name" value="PRK11715.1-1"/>
    <property type="match status" value="1"/>
</dbReference>
<dbReference type="PANTHER" id="PTHR30092:SF0">
    <property type="entry name" value="INNER MEMBRANE PROTEIN CRED"/>
    <property type="match status" value="1"/>
</dbReference>
<evidence type="ECO:0000313" key="3">
    <source>
        <dbReference type="Proteomes" id="UP000315891"/>
    </source>
</evidence>
<feature type="transmembrane region" description="Helical" evidence="1">
    <location>
        <begin position="402"/>
        <end position="420"/>
    </location>
</feature>
<feature type="transmembrane region" description="Helical" evidence="1">
    <location>
        <begin position="379"/>
        <end position="396"/>
    </location>
</feature>
<feature type="transmembrane region" description="Helical" evidence="1">
    <location>
        <begin position="295"/>
        <end position="313"/>
    </location>
</feature>
<feature type="transmembrane region" description="Helical" evidence="1">
    <location>
        <begin position="350"/>
        <end position="372"/>
    </location>
</feature>
<keyword evidence="1" id="KW-1133">Transmembrane helix</keyword>
<keyword evidence="3" id="KW-1185">Reference proteome</keyword>
<sequence>MRLALKFAIVLFLTLAILLPLAMIRGTISERQQFRQQAVEEVTRSYAGAQNIAGPVLVVPYAETVEVEERDANGVLHKQLRQQDRTWKFFPKTLQLQGQVKPSIRKLGLHEVRVYDLQSTLDAAFDVQLPAVDPAKPRTLGTPWIDFGIGDVRGLVGAPTLQVAGRSTQVLQGQPGHDGGGVHAMLADGTGADGRIAFPLRLQFALRGTEALSIVPLADDNHVELDSPWPHPQFNGDFLPRAHRIDAKGFHAEWDVSSLASNAQAQYRAGGDKHADAIGLSLVEPVNLYSKVDRATKYGLLFVLLTFTGFFMLETIKQLPIHPIQYALVGLALAIFFLLLLSLSEHIAFGWAYLAAAVACVGLIGFYLGAVLRSRVRGFGFAAMLGLLYAALYGLLVSEDNALVLGAGLLFAILAAIMVATRKVDWYQVSVRQ</sequence>
<dbReference type="Pfam" id="PF06123">
    <property type="entry name" value="CreD"/>
    <property type="match status" value="1"/>
</dbReference>
<keyword evidence="1" id="KW-0812">Transmembrane</keyword>
<dbReference type="PANTHER" id="PTHR30092">
    <property type="entry name" value="INNER MEMBRANE PROTEIN CRED"/>
    <property type="match status" value="1"/>
</dbReference>
<keyword evidence="1" id="KW-0472">Membrane</keyword>
<evidence type="ECO:0000313" key="2">
    <source>
        <dbReference type="EMBL" id="QDQ72567.1"/>
    </source>
</evidence>
<name>A0A516V209_9GAMM</name>
<dbReference type="Proteomes" id="UP000315891">
    <property type="component" value="Chromosome"/>
</dbReference>
<reference evidence="2 3" key="1">
    <citation type="submission" date="2019-07" db="EMBL/GenBank/DDBJ databases">
        <title>Lysobacter weifangensis sp. nov., isolated from bensulfuron-methyl contaminated farmland soil.</title>
        <authorList>
            <person name="Zhao H."/>
        </authorList>
    </citation>
    <scope>NUCLEOTIDE SEQUENCE [LARGE SCALE GENOMIC DNA]</scope>
    <source>
        <strain evidence="2 3">CC-Bw-6</strain>
    </source>
</reference>
<dbReference type="InterPro" id="IPR010364">
    <property type="entry name" value="Uncharacterised_IM_CreD"/>
</dbReference>
<organism evidence="2 3">
    <name type="scientific">Pseudoluteimonas lycopersici</name>
    <dbReference type="NCBI Taxonomy" id="1324796"/>
    <lineage>
        <taxon>Bacteria</taxon>
        <taxon>Pseudomonadati</taxon>
        <taxon>Pseudomonadota</taxon>
        <taxon>Gammaproteobacteria</taxon>
        <taxon>Lysobacterales</taxon>
        <taxon>Lysobacteraceae</taxon>
        <taxon>Pseudoluteimonas</taxon>
    </lineage>
</organism>
<proteinExistence type="predicted"/>
<gene>
    <name evidence="2" type="primary">creD</name>
    <name evidence="2" type="ORF">FNZ56_01035</name>
</gene>